<feature type="region of interest" description="Disordered" evidence="1">
    <location>
        <begin position="1"/>
        <end position="133"/>
    </location>
</feature>
<dbReference type="OrthoDB" id="3205582at2"/>
<organism evidence="3 4">
    <name type="scientific">Parafrankia colletiae</name>
    <dbReference type="NCBI Taxonomy" id="573497"/>
    <lineage>
        <taxon>Bacteria</taxon>
        <taxon>Bacillati</taxon>
        <taxon>Actinomycetota</taxon>
        <taxon>Actinomycetes</taxon>
        <taxon>Frankiales</taxon>
        <taxon>Frankiaceae</taxon>
        <taxon>Parafrankia</taxon>
    </lineage>
</organism>
<dbReference type="Proteomes" id="UP000179627">
    <property type="component" value="Unassembled WGS sequence"/>
</dbReference>
<keyword evidence="2" id="KW-0812">Transmembrane</keyword>
<dbReference type="EMBL" id="MBLM01000108">
    <property type="protein sequence ID" value="OHV38872.1"/>
    <property type="molecule type" value="Genomic_DNA"/>
</dbReference>
<feature type="region of interest" description="Disordered" evidence="1">
    <location>
        <begin position="145"/>
        <end position="274"/>
    </location>
</feature>
<feature type="compositionally biased region" description="Gly residues" evidence="1">
    <location>
        <begin position="503"/>
        <end position="512"/>
    </location>
</feature>
<name>A0A1S1R0L3_9ACTN</name>
<evidence type="ECO:0000256" key="1">
    <source>
        <dbReference type="SAM" id="MobiDB-lite"/>
    </source>
</evidence>
<feature type="transmembrane region" description="Helical" evidence="2">
    <location>
        <begin position="278"/>
        <end position="299"/>
    </location>
</feature>
<feature type="compositionally biased region" description="Basic and acidic residues" evidence="1">
    <location>
        <begin position="224"/>
        <end position="241"/>
    </location>
</feature>
<keyword evidence="4" id="KW-1185">Reference proteome</keyword>
<evidence type="ECO:0000313" key="3">
    <source>
        <dbReference type="EMBL" id="OHV38872.1"/>
    </source>
</evidence>
<feature type="compositionally biased region" description="Basic and acidic residues" evidence="1">
    <location>
        <begin position="254"/>
        <end position="270"/>
    </location>
</feature>
<keyword evidence="2" id="KW-0472">Membrane</keyword>
<accession>A0A1S1R0L3</accession>
<sequence>MPPDPADDLPFEVRSGSGDLGPDGSGPDSSGPDSSAGPAQEPPAGGWTPPVEDPLFGPLPTYVTGAYPLAGHQQGGYPIAGHLPTGPLPGSGTHGAAGVHGAQSAGWPGDPGQAVGTGGQTSPAELGPEQTGGFSFHLRTATSPLPVLAPRPEAPAVGQASAGRPPSATTPAGPQEPPTGPIATPYPEEDAAQSRPGLPGGEPRARSTNLAKPARTRVALSRQQTDRDDADRDDADRREAVEGGENGPGSRARFGGDVRRFEVPEEERAPQQRGTRRLIAVVAAVMLTLVAAGAVIVLARGGGDGTSGTPTPTAAAPSVDPNFINSAASDSRPVAANEFFPDREITVQGHRYTRLGSSLVSGCPDRSGELVTALTDDSCTQLVRALYLTAPAGGGPQVLAGVSVFVTDAQSTAQSAATIAAQGRGGVTALPIPAGSIENARVLGPAGDNSWRAAIARGHYMILTQLAYVDGSQGGPDDPALRNTITDLGLIAVEPIAQRMVAGGTGTAGGGPSPATSPAGR</sequence>
<dbReference type="AlphaFoldDB" id="A0A1S1R0L3"/>
<evidence type="ECO:0000256" key="2">
    <source>
        <dbReference type="SAM" id="Phobius"/>
    </source>
</evidence>
<gene>
    <name evidence="3" type="ORF">CC117_03925</name>
</gene>
<dbReference type="RefSeq" id="WP_071083885.1">
    <property type="nucleotide sequence ID" value="NZ_MBLM01000108.1"/>
</dbReference>
<feature type="compositionally biased region" description="Acidic residues" evidence="1">
    <location>
        <begin position="1"/>
        <end position="10"/>
    </location>
</feature>
<comment type="caution">
    <text evidence="3">The sequence shown here is derived from an EMBL/GenBank/DDBJ whole genome shotgun (WGS) entry which is preliminary data.</text>
</comment>
<reference evidence="4" key="1">
    <citation type="submission" date="2016-07" db="EMBL/GenBank/DDBJ databases">
        <title>Sequence Frankia sp. strain CcI1.17.</title>
        <authorList>
            <person name="Ghodhbane-Gtari F."/>
            <person name="Swanson E."/>
            <person name="Gueddou A."/>
            <person name="Morris K."/>
            <person name="Hezbri K."/>
            <person name="Ktari A."/>
            <person name="Nouioui I."/>
            <person name="Abebe-Akele F."/>
            <person name="Simpson S."/>
            <person name="Thomas K."/>
            <person name="Gtari M."/>
            <person name="Tisa L.S."/>
            <person name="Hurst S."/>
        </authorList>
    </citation>
    <scope>NUCLEOTIDE SEQUENCE [LARGE SCALE GENOMIC DNA]</scope>
    <source>
        <strain evidence="4">Cc1.17</strain>
    </source>
</reference>
<evidence type="ECO:0000313" key="4">
    <source>
        <dbReference type="Proteomes" id="UP000179627"/>
    </source>
</evidence>
<feature type="region of interest" description="Disordered" evidence="1">
    <location>
        <begin position="502"/>
        <end position="521"/>
    </location>
</feature>
<feature type="compositionally biased region" description="Low complexity" evidence="1">
    <location>
        <begin position="25"/>
        <end position="38"/>
    </location>
</feature>
<keyword evidence="2" id="KW-1133">Transmembrane helix</keyword>
<proteinExistence type="predicted"/>
<protein>
    <submittedName>
        <fullName evidence="3">Uncharacterized protein</fullName>
    </submittedName>
</protein>